<dbReference type="AlphaFoldDB" id="A0A511FMC9"/>
<keyword evidence="1" id="KW-1133">Transmembrane helix</keyword>
<comment type="caution">
    <text evidence="2">The sequence shown here is derived from an EMBL/GenBank/DDBJ whole genome shotgun (WGS) entry which is preliminary data.</text>
</comment>
<keyword evidence="1" id="KW-0472">Membrane</keyword>
<gene>
    <name evidence="2" type="ORF">ATR01nite_03230</name>
</gene>
<feature type="transmembrane region" description="Helical" evidence="1">
    <location>
        <begin position="291"/>
        <end position="309"/>
    </location>
</feature>
<feature type="transmembrane region" description="Helical" evidence="1">
    <location>
        <begin position="254"/>
        <end position="279"/>
    </location>
</feature>
<feature type="transmembrane region" description="Helical" evidence="1">
    <location>
        <begin position="219"/>
        <end position="242"/>
    </location>
</feature>
<reference evidence="2 3" key="1">
    <citation type="submission" date="2019-07" db="EMBL/GenBank/DDBJ databases">
        <title>Whole genome shotgun sequence of Acetobacter tropicalis NBRC 16470.</title>
        <authorList>
            <person name="Hosoyama A."/>
            <person name="Uohara A."/>
            <person name="Ohji S."/>
            <person name="Ichikawa N."/>
        </authorList>
    </citation>
    <scope>NUCLEOTIDE SEQUENCE [LARGE SCALE GENOMIC DNA]</scope>
    <source>
        <strain evidence="2 3">NBRC 16470</strain>
    </source>
</reference>
<sequence length="339" mass="35274">MTPTPSPLTLSWGWMFLSALSLVVQTGLMLFAAPFFRGWVERLAGRLAGQTRYLASGRWQEIRHQFVRPGFHEPGDHLSGLAARAAFVLAVLGAGLVPVYALVPSGFPAPGLLLVCGVLVGASLLLSLPRVVLRGQAALGGYMAFMADALLLPSLVPVLVMVGGQDLSAFLAHVRGLSPLGAGAPFVLMGVALFGAAAWRGTSVGAAQACPLSGADRGVWLLAEDIVQLCWVTLAGDVAWAGCLALPTDGGVEPWLMACLQGGGAWLLKLVIAALLLAGMQLMVLPPARRARVRLACVFLLGLLAWQAAYPGLATPTAQDKTAAIQVQDPAFGAEGITQ</sequence>
<organism evidence="2 3">
    <name type="scientific">Acetobacter tropicalis</name>
    <dbReference type="NCBI Taxonomy" id="104102"/>
    <lineage>
        <taxon>Bacteria</taxon>
        <taxon>Pseudomonadati</taxon>
        <taxon>Pseudomonadota</taxon>
        <taxon>Alphaproteobacteria</taxon>
        <taxon>Acetobacterales</taxon>
        <taxon>Acetobacteraceae</taxon>
        <taxon>Acetobacter</taxon>
    </lineage>
</organism>
<dbReference type="Proteomes" id="UP000321800">
    <property type="component" value="Unassembled WGS sequence"/>
</dbReference>
<evidence type="ECO:0000313" key="3">
    <source>
        <dbReference type="Proteomes" id="UP000321800"/>
    </source>
</evidence>
<proteinExistence type="predicted"/>
<evidence type="ECO:0000256" key="1">
    <source>
        <dbReference type="SAM" id="Phobius"/>
    </source>
</evidence>
<feature type="transmembrane region" description="Helical" evidence="1">
    <location>
        <begin position="12"/>
        <end position="36"/>
    </location>
</feature>
<keyword evidence="1" id="KW-0812">Transmembrane</keyword>
<feature type="transmembrane region" description="Helical" evidence="1">
    <location>
        <begin position="180"/>
        <end position="199"/>
    </location>
</feature>
<evidence type="ECO:0000313" key="2">
    <source>
        <dbReference type="EMBL" id="GEL49248.1"/>
    </source>
</evidence>
<dbReference type="RefSeq" id="WP_035379327.1">
    <property type="nucleotide sequence ID" value="NZ_BJVR01000002.1"/>
</dbReference>
<feature type="transmembrane region" description="Helical" evidence="1">
    <location>
        <begin position="81"/>
        <end position="103"/>
    </location>
</feature>
<feature type="transmembrane region" description="Helical" evidence="1">
    <location>
        <begin position="140"/>
        <end position="160"/>
    </location>
</feature>
<protein>
    <recommendedName>
        <fullName evidence="4">Formate hydrogenlyase subunit 4</fullName>
    </recommendedName>
</protein>
<feature type="transmembrane region" description="Helical" evidence="1">
    <location>
        <begin position="109"/>
        <end position="128"/>
    </location>
</feature>
<dbReference type="GeneID" id="89477170"/>
<name>A0A511FMC9_9PROT</name>
<dbReference type="EMBL" id="BJVR01000002">
    <property type="protein sequence ID" value="GEL49248.1"/>
    <property type="molecule type" value="Genomic_DNA"/>
</dbReference>
<accession>A0A511FMC9</accession>
<evidence type="ECO:0008006" key="4">
    <source>
        <dbReference type="Google" id="ProtNLM"/>
    </source>
</evidence>